<dbReference type="AlphaFoldDB" id="A0AAD7C895"/>
<comment type="caution">
    <text evidence="1">The sequence shown here is derived from an EMBL/GenBank/DDBJ whole genome shotgun (WGS) entry which is preliminary data.</text>
</comment>
<dbReference type="Proteomes" id="UP001221142">
    <property type="component" value="Unassembled WGS sequence"/>
</dbReference>
<proteinExistence type="predicted"/>
<reference evidence="1" key="1">
    <citation type="submission" date="2023-03" db="EMBL/GenBank/DDBJ databases">
        <title>Massive genome expansion in bonnet fungi (Mycena s.s.) driven by repeated elements and novel gene families across ecological guilds.</title>
        <authorList>
            <consortium name="Lawrence Berkeley National Laboratory"/>
            <person name="Harder C.B."/>
            <person name="Miyauchi S."/>
            <person name="Viragh M."/>
            <person name="Kuo A."/>
            <person name="Thoen E."/>
            <person name="Andreopoulos B."/>
            <person name="Lu D."/>
            <person name="Skrede I."/>
            <person name="Drula E."/>
            <person name="Henrissat B."/>
            <person name="Morin E."/>
            <person name="Kohler A."/>
            <person name="Barry K."/>
            <person name="LaButti K."/>
            <person name="Morin E."/>
            <person name="Salamov A."/>
            <person name="Lipzen A."/>
            <person name="Mereny Z."/>
            <person name="Hegedus B."/>
            <person name="Baldrian P."/>
            <person name="Stursova M."/>
            <person name="Weitz H."/>
            <person name="Taylor A."/>
            <person name="Grigoriev I.V."/>
            <person name="Nagy L.G."/>
            <person name="Martin F."/>
            <person name="Kauserud H."/>
        </authorList>
    </citation>
    <scope>NUCLEOTIDE SEQUENCE</scope>
    <source>
        <strain evidence="1">9284</strain>
    </source>
</reference>
<sequence>MSVLQELADLIVDNLEGDTASLKSCCLAARTFVQRSQIHLFQKVEFRPPAPDGSGNNPQKFYQSLILSPHLATLVQNLRIVTIVGHFGEDRAVDDDVQYYRPSWVTETGTLALLIPLLNLKHISIVQDCPGRWMQYTMDWSKIPRTLRLALTTVFASPSLESAEFQGFKISSPQELMLLFSKAASLKSLSISRVHLQSLDEATSWPESQRWEPKLTSLFLSDMWADSFGHLFLDSRIDLSRVSSLRVASRTSPGADGWKTKIIQPIVCPRVQHLAIHIPMPKDIPSIPTTSHLISLHLFVLGIEDALLSLFKSFPVDSRLEKLTLDGMTLPFRTDPGSRNSALESGLFRLSRLGMVEIKVLVRQNTTFSEWSDQARAALQCLEMRCLLQLTQLPDQLELDAGWH</sequence>
<dbReference type="EMBL" id="JARKIF010000004">
    <property type="protein sequence ID" value="KAJ7641804.1"/>
    <property type="molecule type" value="Genomic_DNA"/>
</dbReference>
<accession>A0AAD7C895</accession>
<name>A0AAD7C895_9AGAR</name>
<evidence type="ECO:0000313" key="2">
    <source>
        <dbReference type="Proteomes" id="UP001221142"/>
    </source>
</evidence>
<gene>
    <name evidence="1" type="ORF">FB45DRAFT_901049</name>
</gene>
<keyword evidence="2" id="KW-1185">Reference proteome</keyword>
<dbReference type="SUPFAM" id="SSF52047">
    <property type="entry name" value="RNI-like"/>
    <property type="match status" value="1"/>
</dbReference>
<organism evidence="1 2">
    <name type="scientific">Roridomyces roridus</name>
    <dbReference type="NCBI Taxonomy" id="1738132"/>
    <lineage>
        <taxon>Eukaryota</taxon>
        <taxon>Fungi</taxon>
        <taxon>Dikarya</taxon>
        <taxon>Basidiomycota</taxon>
        <taxon>Agaricomycotina</taxon>
        <taxon>Agaricomycetes</taxon>
        <taxon>Agaricomycetidae</taxon>
        <taxon>Agaricales</taxon>
        <taxon>Marasmiineae</taxon>
        <taxon>Mycenaceae</taxon>
        <taxon>Roridomyces</taxon>
    </lineage>
</organism>
<evidence type="ECO:0000313" key="1">
    <source>
        <dbReference type="EMBL" id="KAJ7641804.1"/>
    </source>
</evidence>
<protein>
    <submittedName>
        <fullName evidence="1">Uncharacterized protein</fullName>
    </submittedName>
</protein>